<proteinExistence type="predicted"/>
<feature type="transmembrane region" description="Helical" evidence="1">
    <location>
        <begin position="67"/>
        <end position="89"/>
    </location>
</feature>
<evidence type="ECO:0000313" key="2">
    <source>
        <dbReference type="EMBL" id="KAK4097983.1"/>
    </source>
</evidence>
<gene>
    <name evidence="2" type="ORF">N658DRAFT_477878</name>
</gene>
<keyword evidence="1" id="KW-0812">Transmembrane</keyword>
<sequence>MANFPQSYQDILEESREVPVWFNIAAAFSSWILLAGFVLLPGTFASLDTLEPNDELGRRLQSLGQNIPLLCFAAVCCFFGVIGITFLWVRFRYNYIWLLDNLLGPSLANSVSGLMTSLVGVYASHRGEWSITAIVTISVVASTFSCMSTAFLTYRLLLKRGTALLTQG</sequence>
<keyword evidence="1" id="KW-0472">Membrane</keyword>
<dbReference type="AlphaFoldDB" id="A0AAN6PUG4"/>
<name>A0AAN6PUG4_9PEZI</name>
<accession>A0AAN6PUG4</accession>
<evidence type="ECO:0000256" key="1">
    <source>
        <dbReference type="SAM" id="Phobius"/>
    </source>
</evidence>
<comment type="caution">
    <text evidence="2">The sequence shown here is derived from an EMBL/GenBank/DDBJ whole genome shotgun (WGS) entry which is preliminary data.</text>
</comment>
<dbReference type="EMBL" id="MU863664">
    <property type="protein sequence ID" value="KAK4097983.1"/>
    <property type="molecule type" value="Genomic_DNA"/>
</dbReference>
<feature type="transmembrane region" description="Helical" evidence="1">
    <location>
        <begin position="101"/>
        <end position="123"/>
    </location>
</feature>
<protein>
    <submittedName>
        <fullName evidence="2">Uncharacterized protein</fullName>
    </submittedName>
</protein>
<reference evidence="2" key="1">
    <citation type="journal article" date="2023" name="Mol. Phylogenet. Evol.">
        <title>Genome-scale phylogeny and comparative genomics of the fungal order Sordariales.</title>
        <authorList>
            <person name="Hensen N."/>
            <person name="Bonometti L."/>
            <person name="Westerberg I."/>
            <person name="Brannstrom I.O."/>
            <person name="Guillou S."/>
            <person name="Cros-Aarteil S."/>
            <person name="Calhoun S."/>
            <person name="Haridas S."/>
            <person name="Kuo A."/>
            <person name="Mondo S."/>
            <person name="Pangilinan J."/>
            <person name="Riley R."/>
            <person name="LaButti K."/>
            <person name="Andreopoulos B."/>
            <person name="Lipzen A."/>
            <person name="Chen C."/>
            <person name="Yan M."/>
            <person name="Daum C."/>
            <person name="Ng V."/>
            <person name="Clum A."/>
            <person name="Steindorff A."/>
            <person name="Ohm R.A."/>
            <person name="Martin F."/>
            <person name="Silar P."/>
            <person name="Natvig D.O."/>
            <person name="Lalanne C."/>
            <person name="Gautier V."/>
            <person name="Ament-Velasquez S.L."/>
            <person name="Kruys A."/>
            <person name="Hutchinson M.I."/>
            <person name="Powell A.J."/>
            <person name="Barry K."/>
            <person name="Miller A.N."/>
            <person name="Grigoriev I.V."/>
            <person name="Debuchy R."/>
            <person name="Gladieux P."/>
            <person name="Hiltunen Thoren M."/>
            <person name="Johannesson H."/>
        </authorList>
    </citation>
    <scope>NUCLEOTIDE SEQUENCE</scope>
    <source>
        <strain evidence="2">CBS 757.83</strain>
    </source>
</reference>
<evidence type="ECO:0000313" key="3">
    <source>
        <dbReference type="Proteomes" id="UP001305647"/>
    </source>
</evidence>
<dbReference type="Proteomes" id="UP001305647">
    <property type="component" value="Unassembled WGS sequence"/>
</dbReference>
<keyword evidence="3" id="KW-1185">Reference proteome</keyword>
<keyword evidence="1" id="KW-1133">Transmembrane helix</keyword>
<feature type="transmembrane region" description="Helical" evidence="1">
    <location>
        <begin position="129"/>
        <end position="154"/>
    </location>
</feature>
<feature type="transmembrane region" description="Helical" evidence="1">
    <location>
        <begin position="20"/>
        <end position="47"/>
    </location>
</feature>
<reference evidence="2" key="2">
    <citation type="submission" date="2023-05" db="EMBL/GenBank/DDBJ databases">
        <authorList>
            <consortium name="Lawrence Berkeley National Laboratory"/>
            <person name="Steindorff A."/>
            <person name="Hensen N."/>
            <person name="Bonometti L."/>
            <person name="Westerberg I."/>
            <person name="Brannstrom I.O."/>
            <person name="Guillou S."/>
            <person name="Cros-Aarteil S."/>
            <person name="Calhoun S."/>
            <person name="Haridas S."/>
            <person name="Kuo A."/>
            <person name="Mondo S."/>
            <person name="Pangilinan J."/>
            <person name="Riley R."/>
            <person name="Labutti K."/>
            <person name="Andreopoulos B."/>
            <person name="Lipzen A."/>
            <person name="Chen C."/>
            <person name="Yanf M."/>
            <person name="Daum C."/>
            <person name="Ng V."/>
            <person name="Clum A."/>
            <person name="Ohm R."/>
            <person name="Martin F."/>
            <person name="Silar P."/>
            <person name="Natvig D."/>
            <person name="Lalanne C."/>
            <person name="Gautier V."/>
            <person name="Ament-Velasquez S.L."/>
            <person name="Kruys A."/>
            <person name="Hutchinson M.I."/>
            <person name="Powell A.J."/>
            <person name="Barry K."/>
            <person name="Miller A.N."/>
            <person name="Grigoriev I.V."/>
            <person name="Debuchy R."/>
            <person name="Gladieux P."/>
            <person name="Thoren M.H."/>
            <person name="Johannesson H."/>
        </authorList>
    </citation>
    <scope>NUCLEOTIDE SEQUENCE</scope>
    <source>
        <strain evidence="2">CBS 757.83</strain>
    </source>
</reference>
<organism evidence="2 3">
    <name type="scientific">Parathielavia hyrcaniae</name>
    <dbReference type="NCBI Taxonomy" id="113614"/>
    <lineage>
        <taxon>Eukaryota</taxon>
        <taxon>Fungi</taxon>
        <taxon>Dikarya</taxon>
        <taxon>Ascomycota</taxon>
        <taxon>Pezizomycotina</taxon>
        <taxon>Sordariomycetes</taxon>
        <taxon>Sordariomycetidae</taxon>
        <taxon>Sordariales</taxon>
        <taxon>Chaetomiaceae</taxon>
        <taxon>Parathielavia</taxon>
    </lineage>
</organism>